<comment type="caution">
    <text evidence="5">The sequence shown here is derived from an EMBL/GenBank/DDBJ whole genome shotgun (WGS) entry which is preliminary data.</text>
</comment>
<dbReference type="InterPro" id="IPR013083">
    <property type="entry name" value="Znf_RING/FYVE/PHD"/>
</dbReference>
<keyword evidence="6" id="KW-1185">Reference proteome</keyword>
<evidence type="ECO:0000256" key="3">
    <source>
        <dbReference type="SAM" id="MobiDB-lite"/>
    </source>
</evidence>
<evidence type="ECO:0000256" key="2">
    <source>
        <dbReference type="SAM" id="Coils"/>
    </source>
</evidence>
<dbReference type="SMART" id="SM00184">
    <property type="entry name" value="RING"/>
    <property type="match status" value="1"/>
</dbReference>
<evidence type="ECO:0000259" key="4">
    <source>
        <dbReference type="PROSITE" id="PS50089"/>
    </source>
</evidence>
<feature type="region of interest" description="Disordered" evidence="3">
    <location>
        <begin position="467"/>
        <end position="501"/>
    </location>
</feature>
<dbReference type="AlphaFoldDB" id="A0A8K0JP78"/>
<sequence>MPSQKHVICAICQDELIGGFDDLGHAHTVVRLHKCGHMLHRYCAKVWYDSKADKHRIPDCPCCQTPIDERPENLKICFFSGNDDSDSKVEPVPPQEVLKSFNPATRQILELLAMLKELRPRLIPTDMHKYDQMIDEVMLDAWLGNPEPSRIREIREKVDKVVEKVGEMWAVEETKRTFVDMDKYYKKWRYIADSFKKTRKARQTFEKLTQERISLRQQLKELSSANKKQTEENFWQHAVAIENERTLHEEEMSVQRQHSTEELRRINAKWKERNGSLQAQLDSVKTELAALKEAHGQQDSRMKMTVTSLKRELASTKSALATYKNRCRDFQNGTAQPKSTKIPRNLDEYMRSDLASRHEVSDSEGEGPTTDNEYRGPSDTEGSGAEENEDSFVMNPYPQDRSLKSRAKSTSKASEPTRREIKVRTKRVHRTSSVSSTTTTREIAETIDDDRVTLVRTSQTWRESVEVEGNDRTKEGAARNERKGGSQSWRQFDRAQTVSSSSLKFAELERKRPTTTITESEKRTLPAMTMDLDDPFISSQPATAGPSVPLASGPRFQVGGSKLEKKRSADVFLEDSGPANRAHGEKRRIRAVPPKR</sequence>
<dbReference type="EMBL" id="JABELV010000029">
    <property type="protein sequence ID" value="KAG7562582.1"/>
    <property type="molecule type" value="Genomic_DNA"/>
</dbReference>
<dbReference type="GO" id="GO:0008270">
    <property type="term" value="F:zinc ion binding"/>
    <property type="evidence" value="ECO:0007669"/>
    <property type="project" value="UniProtKB-KW"/>
</dbReference>
<dbReference type="PROSITE" id="PS50089">
    <property type="entry name" value="ZF_RING_2"/>
    <property type="match status" value="1"/>
</dbReference>
<evidence type="ECO:0000313" key="6">
    <source>
        <dbReference type="Proteomes" id="UP000812966"/>
    </source>
</evidence>
<feature type="region of interest" description="Disordered" evidence="3">
    <location>
        <begin position="538"/>
        <end position="596"/>
    </location>
</feature>
<dbReference type="Gene3D" id="3.30.40.10">
    <property type="entry name" value="Zinc/RING finger domain, C3HC4 (zinc finger)"/>
    <property type="match status" value="1"/>
</dbReference>
<feature type="region of interest" description="Disordered" evidence="3">
    <location>
        <begin position="355"/>
        <end position="440"/>
    </location>
</feature>
<evidence type="ECO:0000313" key="5">
    <source>
        <dbReference type="EMBL" id="KAG7562582.1"/>
    </source>
</evidence>
<feature type="compositionally biased region" description="Basic residues" evidence="3">
    <location>
        <begin position="584"/>
        <end position="596"/>
    </location>
</feature>
<feature type="compositionally biased region" description="Low complexity" evidence="3">
    <location>
        <begin position="431"/>
        <end position="440"/>
    </location>
</feature>
<keyword evidence="2" id="KW-0175">Coiled coil</keyword>
<keyword evidence="1" id="KW-0479">Metal-binding</keyword>
<dbReference type="InterPro" id="IPR001841">
    <property type="entry name" value="Znf_RING"/>
</dbReference>
<proteinExistence type="predicted"/>
<evidence type="ECO:0000256" key="1">
    <source>
        <dbReference type="PROSITE-ProRule" id="PRU00175"/>
    </source>
</evidence>
<dbReference type="SUPFAM" id="SSF57850">
    <property type="entry name" value="RING/U-box"/>
    <property type="match status" value="1"/>
</dbReference>
<keyword evidence="1" id="KW-0863">Zinc-finger</keyword>
<feature type="coiled-coil region" evidence="2">
    <location>
        <begin position="205"/>
        <end position="232"/>
    </location>
</feature>
<accession>A0A8K0JP78</accession>
<keyword evidence="1" id="KW-0862">Zinc</keyword>
<feature type="domain" description="RING-type" evidence="4">
    <location>
        <begin position="9"/>
        <end position="64"/>
    </location>
</feature>
<feature type="coiled-coil region" evidence="2">
    <location>
        <begin position="267"/>
        <end position="326"/>
    </location>
</feature>
<protein>
    <recommendedName>
        <fullName evidence="4">RING-type domain-containing protein</fullName>
    </recommendedName>
</protein>
<organism evidence="5 6">
    <name type="scientific">Filobasidium floriforme</name>
    <dbReference type="NCBI Taxonomy" id="5210"/>
    <lineage>
        <taxon>Eukaryota</taxon>
        <taxon>Fungi</taxon>
        <taxon>Dikarya</taxon>
        <taxon>Basidiomycota</taxon>
        <taxon>Agaricomycotina</taxon>
        <taxon>Tremellomycetes</taxon>
        <taxon>Filobasidiales</taxon>
        <taxon>Filobasidiaceae</taxon>
        <taxon>Filobasidium</taxon>
    </lineage>
</organism>
<gene>
    <name evidence="5" type="ORF">FFLO_01955</name>
</gene>
<dbReference type="Proteomes" id="UP000812966">
    <property type="component" value="Unassembled WGS sequence"/>
</dbReference>
<name>A0A8K0JP78_9TREE</name>
<feature type="compositionally biased region" description="Polar residues" evidence="3">
    <location>
        <begin position="485"/>
        <end position="501"/>
    </location>
</feature>
<reference evidence="5" key="1">
    <citation type="submission" date="2020-04" db="EMBL/GenBank/DDBJ databases">
        <title>Analysis of mating type loci in Filobasidium floriforme.</title>
        <authorList>
            <person name="Nowrousian M."/>
        </authorList>
    </citation>
    <scope>NUCLEOTIDE SEQUENCE</scope>
    <source>
        <strain evidence="5">CBS 6242</strain>
    </source>
</reference>
<feature type="compositionally biased region" description="Basic and acidic residues" evidence="3">
    <location>
        <begin position="467"/>
        <end position="484"/>
    </location>
</feature>